<dbReference type="Proteomes" id="UP000887013">
    <property type="component" value="Unassembled WGS sequence"/>
</dbReference>
<keyword evidence="3" id="KW-1185">Reference proteome</keyword>
<gene>
    <name evidence="2" type="ORF">NPIL_118381</name>
</gene>
<name>A0A8X6P608_NEPPI</name>
<comment type="caution">
    <text evidence="2">The sequence shown here is derived from an EMBL/GenBank/DDBJ whole genome shotgun (WGS) entry which is preliminary data.</text>
</comment>
<proteinExistence type="predicted"/>
<evidence type="ECO:0000313" key="2">
    <source>
        <dbReference type="EMBL" id="GFT53071.1"/>
    </source>
</evidence>
<sequence length="157" mass="18012">MFERLTQIILGLISVTALTLSQSSFELDEENQNHLYPCWTYMNCYAGEGGPEQQKRDECLAFLQDSDFSNGMDNVKKNAYKLENDDLLPLVKEYCAKQDSERRNAFEKVTQGMANYYMLTCSTPGKHEECGRYGDTTECLNAYLDELKTQKKCVIPK</sequence>
<protein>
    <submittedName>
        <fullName evidence="2">Uncharacterized protein</fullName>
    </submittedName>
</protein>
<feature type="chain" id="PRO_5036489462" evidence="1">
    <location>
        <begin position="22"/>
        <end position="157"/>
    </location>
</feature>
<accession>A0A8X6P608</accession>
<evidence type="ECO:0000313" key="3">
    <source>
        <dbReference type="Proteomes" id="UP000887013"/>
    </source>
</evidence>
<dbReference type="EMBL" id="BMAW01112545">
    <property type="protein sequence ID" value="GFT53071.1"/>
    <property type="molecule type" value="Genomic_DNA"/>
</dbReference>
<organism evidence="2 3">
    <name type="scientific">Nephila pilipes</name>
    <name type="common">Giant wood spider</name>
    <name type="synonym">Nephila maculata</name>
    <dbReference type="NCBI Taxonomy" id="299642"/>
    <lineage>
        <taxon>Eukaryota</taxon>
        <taxon>Metazoa</taxon>
        <taxon>Ecdysozoa</taxon>
        <taxon>Arthropoda</taxon>
        <taxon>Chelicerata</taxon>
        <taxon>Arachnida</taxon>
        <taxon>Araneae</taxon>
        <taxon>Araneomorphae</taxon>
        <taxon>Entelegynae</taxon>
        <taxon>Araneoidea</taxon>
        <taxon>Nephilidae</taxon>
        <taxon>Nephila</taxon>
    </lineage>
</organism>
<feature type="signal peptide" evidence="1">
    <location>
        <begin position="1"/>
        <end position="21"/>
    </location>
</feature>
<evidence type="ECO:0000256" key="1">
    <source>
        <dbReference type="SAM" id="SignalP"/>
    </source>
</evidence>
<keyword evidence="1" id="KW-0732">Signal</keyword>
<reference evidence="2" key="1">
    <citation type="submission" date="2020-08" db="EMBL/GenBank/DDBJ databases">
        <title>Multicomponent nature underlies the extraordinary mechanical properties of spider dragline silk.</title>
        <authorList>
            <person name="Kono N."/>
            <person name="Nakamura H."/>
            <person name="Mori M."/>
            <person name="Yoshida Y."/>
            <person name="Ohtoshi R."/>
            <person name="Malay A.D."/>
            <person name="Moran D.A.P."/>
            <person name="Tomita M."/>
            <person name="Numata K."/>
            <person name="Arakawa K."/>
        </authorList>
    </citation>
    <scope>NUCLEOTIDE SEQUENCE</scope>
</reference>
<dbReference type="AlphaFoldDB" id="A0A8X6P608"/>